<evidence type="ECO:0000256" key="1">
    <source>
        <dbReference type="ARBA" id="ARBA00004138"/>
    </source>
</evidence>
<evidence type="ECO:0000313" key="10">
    <source>
        <dbReference type="EMBL" id="ACO60840.1"/>
    </source>
</evidence>
<dbReference type="GeneID" id="8241260"/>
<dbReference type="STRING" id="296587.C1E0L8"/>
<feature type="region of interest" description="Disordered" evidence="9">
    <location>
        <begin position="851"/>
        <end position="873"/>
    </location>
</feature>
<dbReference type="eggNOG" id="ENOG502QQ39">
    <property type="taxonomic scope" value="Eukaryota"/>
</dbReference>
<dbReference type="EMBL" id="CP001323">
    <property type="protein sequence ID" value="ACO60840.1"/>
    <property type="molecule type" value="Genomic_DNA"/>
</dbReference>
<keyword evidence="8" id="KW-0966">Cell projection</keyword>
<evidence type="ECO:0000256" key="3">
    <source>
        <dbReference type="ARBA" id="ARBA00022490"/>
    </source>
</evidence>
<evidence type="ECO:0000256" key="5">
    <source>
        <dbReference type="ARBA" id="ARBA00022737"/>
    </source>
</evidence>
<keyword evidence="3" id="KW-0963">Cytoplasm</keyword>
<evidence type="ECO:0008006" key="12">
    <source>
        <dbReference type="Google" id="ProtNLM"/>
    </source>
</evidence>
<accession>C1E0L8</accession>
<keyword evidence="4" id="KW-0853">WD repeat</keyword>
<feature type="region of interest" description="Disordered" evidence="9">
    <location>
        <begin position="767"/>
        <end position="791"/>
    </location>
</feature>
<evidence type="ECO:0000256" key="6">
    <source>
        <dbReference type="ARBA" id="ARBA00023054"/>
    </source>
</evidence>
<dbReference type="OMA" id="WDTMATH"/>
<evidence type="ECO:0000256" key="9">
    <source>
        <dbReference type="SAM" id="MobiDB-lite"/>
    </source>
</evidence>
<name>C1E0L8_MICCC</name>
<keyword evidence="11" id="KW-1185">Reference proteome</keyword>
<evidence type="ECO:0000256" key="8">
    <source>
        <dbReference type="ARBA" id="ARBA00023273"/>
    </source>
</evidence>
<feature type="region of interest" description="Disordered" evidence="9">
    <location>
        <begin position="397"/>
        <end position="416"/>
    </location>
</feature>
<evidence type="ECO:0000313" key="11">
    <source>
        <dbReference type="Proteomes" id="UP000002009"/>
    </source>
</evidence>
<gene>
    <name evidence="10" type="ORF">MICPUN_104756</name>
</gene>
<sequence>MTTSLEVQNIFGVASGCAEYCDAHTVGAEVRSAKVELPLVAVAGAGGSGKFAAIAADRSVRTYVLPASGTTDTLKPQWTAPAGVGKATFGGLVAAGDGRLAVAAGDGVVSTWLGEKVASSVAAHDSERGGAGAIVAVPGGRLVTAGLDGAVVVVASAGDAAFPEVEVDGALAEAAERDGARRRNAPVGSEPADDPTEPVFKDQRPADDEVPEKEDEGKEEGKEAVVVAADADEEDTPEAAAAKAATLEKVRALRTRLEETIKRNEEADELERIPRENLLIDEKFRDELIAEGDERVAAAKEVLARETLYTDYLGAKIKKECWDTMATHGSAVVGFKDTDLVVYNYPLMVEDKRAKLAKGVAFLRRMEVAEQEYLADQGEIPTEDLFDLRVDLPASAGGGDGKKKKKKTEEEEEEEAAAAAAAAAAKAKSSSYESLLYDMFKVYPPRRKITQMVMLQMATREIRRAFNADYDHMVGVKNGYMDRLGDLNIRIGDIRRELKGWTDTTDDGAPVFVPTIELVEIENAPVTVKDSEIKSQRWLSPEERAKKDAEDAAEAARLAARGANDPSERALKDMMGGQLENDEAGKQAEELPKPDWMLETEPEDYSDEQKKLAREYDKKNKVYQEDLLKKRRLLDAELRKTRQEAADIVKTWDQELAEFSARRCDTDARLAQMEAWLVVCANEVEVGADDDVRIELELGEELREVTEKKAESAAAVAEFQTVVDAAQKRLDACVEQDKKLEANFIRALGDIDEDVIKKLLNLYKRRKNPARKDKTTSRASQNLRAAGRRVSRAGAALRAADKLKSSKGAESLEAAAAAMIAKPPDAEADTGAADNVVLAARVDPFHGAVGGPAAELKHKPRPPPVEPLDPDFDRSEDIREKDWEKLVEHREKKIEKEAELRGIKEDMDEIQSYMFRLTEKDIVLQARIDELEGEIEAHAGARFARMYDFLVPITVRQGLAEAIVPDLTPTGLEVTKAAEADVMLIQRDVVNTLNNSIFKHCEGKVKRLTAIKDFKKGIYDLEWENARLNMEADDLVAKIKELQMTRADSALLPDILYDPMDAKTEEDALSERKKKEMDSLQRRVNHAVKLHARLLADKKKEVQKVRRKIESIASQNEEISLKAAKMRESVSEYERIRDSRGGAAGGKDNAAIAAEMKMRSVVSQSKLQHIARAQAEELAVLQDEVERLRLRTFPSFVERTDTVRLPDIHARPTSRRQY</sequence>
<proteinExistence type="predicted"/>
<feature type="region of interest" description="Disordered" evidence="9">
    <location>
        <begin position="539"/>
        <end position="605"/>
    </location>
</feature>
<protein>
    <recommendedName>
        <fullName evidence="12">Cilia- and flagella-associated protein 43</fullName>
    </recommendedName>
</protein>
<keyword evidence="7" id="KW-0206">Cytoskeleton</keyword>
<reference evidence="10 11" key="1">
    <citation type="journal article" date="2009" name="Science">
        <title>Green evolution and dynamic adaptations revealed by genomes of the marine picoeukaryotes Micromonas.</title>
        <authorList>
            <person name="Worden A.Z."/>
            <person name="Lee J.H."/>
            <person name="Mock T."/>
            <person name="Rouze P."/>
            <person name="Simmons M.P."/>
            <person name="Aerts A.L."/>
            <person name="Allen A.E."/>
            <person name="Cuvelier M.L."/>
            <person name="Derelle E."/>
            <person name="Everett M.V."/>
            <person name="Foulon E."/>
            <person name="Grimwood J."/>
            <person name="Gundlach H."/>
            <person name="Henrissat B."/>
            <person name="Napoli C."/>
            <person name="McDonald S.M."/>
            <person name="Parker M.S."/>
            <person name="Rombauts S."/>
            <person name="Salamov A."/>
            <person name="Von Dassow P."/>
            <person name="Badger J.H."/>
            <person name="Coutinho P.M."/>
            <person name="Demir E."/>
            <person name="Dubchak I."/>
            <person name="Gentemann C."/>
            <person name="Eikrem W."/>
            <person name="Gready J.E."/>
            <person name="John U."/>
            <person name="Lanier W."/>
            <person name="Lindquist E.A."/>
            <person name="Lucas S."/>
            <person name="Mayer K.F."/>
            <person name="Moreau H."/>
            <person name="Not F."/>
            <person name="Otillar R."/>
            <person name="Panaud O."/>
            <person name="Pangilinan J."/>
            <person name="Paulsen I."/>
            <person name="Piegu B."/>
            <person name="Poliakov A."/>
            <person name="Robbens S."/>
            <person name="Schmutz J."/>
            <person name="Toulza E."/>
            <person name="Wyss T."/>
            <person name="Zelensky A."/>
            <person name="Zhou K."/>
            <person name="Armbrust E.V."/>
            <person name="Bhattacharya D."/>
            <person name="Goodenough U.W."/>
            <person name="Van de Peer Y."/>
            <person name="Grigoriev I.V."/>
        </authorList>
    </citation>
    <scope>NUCLEOTIDE SEQUENCE [LARGE SCALE GENOMIC DNA]</scope>
    <source>
        <strain evidence="11">RCC299 / NOUM17</strain>
    </source>
</reference>
<evidence type="ECO:0000256" key="4">
    <source>
        <dbReference type="ARBA" id="ARBA00022574"/>
    </source>
</evidence>
<dbReference type="GO" id="GO:0005930">
    <property type="term" value="C:axoneme"/>
    <property type="evidence" value="ECO:0007669"/>
    <property type="project" value="TreeGrafter"/>
</dbReference>
<dbReference type="InParanoid" id="C1E0L8"/>
<dbReference type="PANTHER" id="PTHR14885:SF1">
    <property type="entry name" value="CILIA- AND FLAGELLA-ASSOCIATED PROTEIN 43"/>
    <property type="match status" value="1"/>
</dbReference>
<dbReference type="Pfam" id="PF25828">
    <property type="entry name" value="CC_Cfap43"/>
    <property type="match status" value="2"/>
</dbReference>
<evidence type="ECO:0000256" key="2">
    <source>
        <dbReference type="ARBA" id="ARBA00004245"/>
    </source>
</evidence>
<comment type="subcellular location">
    <subcellularLocation>
        <location evidence="1">Cell projection</location>
        <location evidence="1">Cilium</location>
    </subcellularLocation>
    <subcellularLocation>
        <location evidence="2">Cytoplasm</location>
        <location evidence="2">Cytoskeleton</location>
    </subcellularLocation>
</comment>
<feature type="compositionally biased region" description="Basic and acidic residues" evidence="9">
    <location>
        <begin position="583"/>
        <end position="593"/>
    </location>
</feature>
<feature type="compositionally biased region" description="Basic and acidic residues" evidence="9">
    <location>
        <begin position="539"/>
        <end position="550"/>
    </location>
</feature>
<organism evidence="10 11">
    <name type="scientific">Micromonas commoda (strain RCC299 / NOUM17 / CCMP2709)</name>
    <name type="common">Picoplanktonic green alga</name>
    <dbReference type="NCBI Taxonomy" id="296587"/>
    <lineage>
        <taxon>Eukaryota</taxon>
        <taxon>Viridiplantae</taxon>
        <taxon>Chlorophyta</taxon>
        <taxon>Mamiellophyceae</taxon>
        <taxon>Mamiellales</taxon>
        <taxon>Mamiellaceae</taxon>
        <taxon>Micromonas</taxon>
    </lineage>
</organism>
<feature type="region of interest" description="Disordered" evidence="9">
    <location>
        <begin position="174"/>
        <end position="222"/>
    </location>
</feature>
<dbReference type="KEGG" id="mis:MICPUN_104756"/>
<dbReference type="OrthoDB" id="535167at2759"/>
<dbReference type="PANTHER" id="PTHR14885">
    <property type="entry name" value="CILIA- AND FLAGELLA-ASSOCIATED PROTEIN 43-RELATED"/>
    <property type="match status" value="1"/>
</dbReference>
<dbReference type="GO" id="GO:0060271">
    <property type="term" value="P:cilium assembly"/>
    <property type="evidence" value="ECO:0007669"/>
    <property type="project" value="TreeGrafter"/>
</dbReference>
<keyword evidence="6" id="KW-0175">Coiled coil</keyword>
<dbReference type="RefSeq" id="XP_002499582.1">
    <property type="nucleotide sequence ID" value="XM_002499536.1"/>
</dbReference>
<keyword evidence="5" id="KW-0677">Repeat</keyword>
<dbReference type="Proteomes" id="UP000002009">
    <property type="component" value="Chromosome 2"/>
</dbReference>
<dbReference type="AlphaFoldDB" id="C1E0L8"/>
<evidence type="ECO:0000256" key="7">
    <source>
        <dbReference type="ARBA" id="ARBA00023212"/>
    </source>
</evidence>